<organism evidence="3 4">
    <name type="scientific">Acinetobacter kyonggiensis</name>
    <dbReference type="NCBI Taxonomy" id="595670"/>
    <lineage>
        <taxon>Bacteria</taxon>
        <taxon>Pseudomonadati</taxon>
        <taxon>Pseudomonadota</taxon>
        <taxon>Gammaproteobacteria</taxon>
        <taxon>Moraxellales</taxon>
        <taxon>Moraxellaceae</taxon>
        <taxon>Acinetobacter</taxon>
    </lineage>
</organism>
<dbReference type="AlphaFoldDB" id="A0A1H3FZH7"/>
<dbReference type="SUPFAM" id="SSF51004">
    <property type="entry name" value="C-terminal (heme d1) domain of cytochrome cd1-nitrite reductase"/>
    <property type="match status" value="1"/>
</dbReference>
<reference evidence="4" key="1">
    <citation type="submission" date="2016-10" db="EMBL/GenBank/DDBJ databases">
        <authorList>
            <person name="Varghese N."/>
            <person name="Submissions S."/>
        </authorList>
    </citation>
    <scope>NUCLEOTIDE SEQUENCE [LARGE SCALE GENOMIC DNA]</scope>
    <source>
        <strain evidence="4">ANC 5109</strain>
    </source>
</reference>
<feature type="domain" description="Choice-of-anchor I" evidence="2">
    <location>
        <begin position="58"/>
        <end position="350"/>
    </location>
</feature>
<dbReference type="PROSITE" id="PS51257">
    <property type="entry name" value="PROKAR_LIPOPROTEIN"/>
    <property type="match status" value="1"/>
</dbReference>
<feature type="signal peptide" evidence="1">
    <location>
        <begin position="1"/>
        <end position="19"/>
    </location>
</feature>
<evidence type="ECO:0000313" key="3">
    <source>
        <dbReference type="EMBL" id="SDX95584.1"/>
    </source>
</evidence>
<evidence type="ECO:0000256" key="1">
    <source>
        <dbReference type="SAM" id="SignalP"/>
    </source>
</evidence>
<protein>
    <recommendedName>
        <fullName evidence="2">Choice-of-anchor I domain-containing protein</fullName>
    </recommendedName>
</protein>
<keyword evidence="1" id="KW-0732">Signal</keyword>
<proteinExistence type="predicted"/>
<feature type="domain" description="Choice-of-anchor I" evidence="2">
    <location>
        <begin position="397"/>
        <end position="609"/>
    </location>
</feature>
<dbReference type="RefSeq" id="WP_092687151.1">
    <property type="nucleotide sequence ID" value="NZ_FNPK01000001.1"/>
</dbReference>
<dbReference type="PANTHER" id="PTHR46928">
    <property type="entry name" value="MESENCHYME-SPECIFIC CELL SURFACE GLYCOPROTEIN"/>
    <property type="match status" value="1"/>
</dbReference>
<dbReference type="InterPro" id="IPR015943">
    <property type="entry name" value="WD40/YVTN_repeat-like_dom_sf"/>
</dbReference>
<dbReference type="InterPro" id="IPR052956">
    <property type="entry name" value="Mesenchyme-surface_protein"/>
</dbReference>
<dbReference type="Pfam" id="PF22494">
    <property type="entry name" value="choice_anch_I"/>
    <property type="match status" value="2"/>
</dbReference>
<dbReference type="InterPro" id="IPR011048">
    <property type="entry name" value="Haem_d1_sf"/>
</dbReference>
<dbReference type="InterPro" id="IPR055188">
    <property type="entry name" value="Choice_anch_I"/>
</dbReference>
<gene>
    <name evidence="3" type="ORF">SAMN05421643_101357</name>
</gene>
<dbReference type="Gene3D" id="2.130.10.10">
    <property type="entry name" value="YVTN repeat-like/Quinoprotein amine dehydrogenase"/>
    <property type="match status" value="1"/>
</dbReference>
<dbReference type="EMBL" id="FNPK01000001">
    <property type="protein sequence ID" value="SDX95584.1"/>
    <property type="molecule type" value="Genomic_DNA"/>
</dbReference>
<dbReference type="Proteomes" id="UP000199035">
    <property type="component" value="Unassembled WGS sequence"/>
</dbReference>
<dbReference type="NCBIfam" id="NF038117">
    <property type="entry name" value="choice_anch_I"/>
    <property type="match status" value="1"/>
</dbReference>
<evidence type="ECO:0000259" key="2">
    <source>
        <dbReference type="Pfam" id="PF22494"/>
    </source>
</evidence>
<evidence type="ECO:0000313" key="4">
    <source>
        <dbReference type="Proteomes" id="UP000199035"/>
    </source>
</evidence>
<keyword evidence="4" id="KW-1185">Reference proteome</keyword>
<dbReference type="PANTHER" id="PTHR46928:SF1">
    <property type="entry name" value="MESENCHYME-SPECIFIC CELL SURFACE GLYCOPROTEIN"/>
    <property type="match status" value="1"/>
</dbReference>
<sequence length="612" mass="66618">MKTQFSALMLALLSVGMVACNDDQKNEVTVTPPVVEEKTPNSIELVRIGSYETGIFGASAAEIPAFDAASKRLFVVNAKKGMVDVLDMTQPDKPVHIGELSARAYLAESEVNSVAVHQGIVALAVQAKNKTDNGIVAFFNAKDLTFMSQVEVGALPDMLVFTADGKKVLVANEGEPSAGYAVDPEGSISIIDVRNIQRPQVKTAGFSAWNSQKQSLVDAGVRIFGPDAQQYANITTQGIATTTVAQDLEPEYITISADGKTAWATLQENNAIAKIDLIKDEMVDIFPIGYKDHGLAENAFDASDKDLGINLQAWSGVFGMYMPDAIAQYQVDGQTYLVTANEGDAREWLLNADQYFKGDDLNAGYAEEIRVKHLFNSKGFRNNGDYAAHLRQIAPNVKGAKLDSSIFCKNAPQVETCLSELIGDTQLGRLTISWTQGYKKDALTGLPLLDEKGLMTYDKLYAYGGRSFSIIDPVSKKIVWDSGKEFEAKVAEMMPQYFNSNHENTVFDDRSDNKGPEPEGVALGKIGNKTFAFIGLERQSGIMVYDISQPKKGQFVQYFNDRKMTEAPNKQGDLGPESLIFIAAKDSPNGQPLLVVGNEVSGSTAIYQVKLN</sequence>
<accession>A0A1H3FZH7</accession>
<feature type="chain" id="PRO_5011707935" description="Choice-of-anchor I domain-containing protein" evidence="1">
    <location>
        <begin position="20"/>
        <end position="612"/>
    </location>
</feature>
<dbReference type="STRING" id="595670.SAMN05421643_101357"/>
<name>A0A1H3FZH7_9GAMM</name>